<accession>A0ABY2AK40</accession>
<feature type="signal peptide" evidence="1">
    <location>
        <begin position="1"/>
        <end position="23"/>
    </location>
</feature>
<keyword evidence="3" id="KW-1185">Reference proteome</keyword>
<dbReference type="EMBL" id="SJXE01000007">
    <property type="protein sequence ID" value="TCI02397.1"/>
    <property type="molecule type" value="Genomic_DNA"/>
</dbReference>
<protein>
    <recommendedName>
        <fullName evidence="4">PsbP C-terminal domain-containing protein</fullName>
    </recommendedName>
</protein>
<keyword evidence="1" id="KW-0732">Signal</keyword>
<name>A0ABY2AK40_9GAMM</name>
<gene>
    <name evidence="2" type="ORF">EZV61_13650</name>
</gene>
<dbReference type="Proteomes" id="UP000292554">
    <property type="component" value="Unassembled WGS sequence"/>
</dbReference>
<evidence type="ECO:0000313" key="3">
    <source>
        <dbReference type="Proteomes" id="UP000292554"/>
    </source>
</evidence>
<evidence type="ECO:0000256" key="1">
    <source>
        <dbReference type="SAM" id="SignalP"/>
    </source>
</evidence>
<dbReference type="RefSeq" id="WP_131416261.1">
    <property type="nucleotide sequence ID" value="NZ_SJXE01000007.1"/>
</dbReference>
<feature type="chain" id="PRO_5045345543" description="PsbP C-terminal domain-containing protein" evidence="1">
    <location>
        <begin position="24"/>
        <end position="175"/>
    </location>
</feature>
<comment type="caution">
    <text evidence="2">The sequence shown here is derived from an EMBL/GenBank/DDBJ whole genome shotgun (WGS) entry which is preliminary data.</text>
</comment>
<dbReference type="PROSITE" id="PS51257">
    <property type="entry name" value="PROKAR_LIPOPROTEIN"/>
    <property type="match status" value="1"/>
</dbReference>
<proteinExistence type="predicted"/>
<evidence type="ECO:0000313" key="2">
    <source>
        <dbReference type="EMBL" id="TCI02397.1"/>
    </source>
</evidence>
<organism evidence="2 3">
    <name type="scientific">Corallincola luteus</name>
    <dbReference type="NCBI Taxonomy" id="1775177"/>
    <lineage>
        <taxon>Bacteria</taxon>
        <taxon>Pseudomonadati</taxon>
        <taxon>Pseudomonadota</taxon>
        <taxon>Gammaproteobacteria</taxon>
        <taxon>Alteromonadales</taxon>
        <taxon>Psychromonadaceae</taxon>
        <taxon>Corallincola</taxon>
    </lineage>
</organism>
<sequence length="175" mass="20026">MKKTISSLIVCPIIFALVLSALAGCDTPRSLDSSEYQKDGFVMQLPTGWEVVQDYYISPKRRDINILTSVSSTVSIKVFDKRGADQTLKQYVEEYLNVALLEDLKNDAKVEYGDVTRAQGNGYFVEVLDTQEDYYIEIIEMKYENHLSFVTLHTPMKSKESVLNEFNFLIENINE</sequence>
<evidence type="ECO:0008006" key="4">
    <source>
        <dbReference type="Google" id="ProtNLM"/>
    </source>
</evidence>
<reference evidence="2 3" key="1">
    <citation type="submission" date="2019-02" db="EMBL/GenBank/DDBJ databases">
        <title>Corallincola luteus sp. nov., a marine bacterium isolated from surface sediment of Bohai Sea in China.</title>
        <authorList>
            <person name="Ren Q."/>
        </authorList>
    </citation>
    <scope>NUCLEOTIDE SEQUENCE [LARGE SCALE GENOMIC DNA]</scope>
    <source>
        <strain evidence="2 3">DASS28</strain>
    </source>
</reference>